<dbReference type="AlphaFoldDB" id="A0ABD3QSI7"/>
<protein>
    <recommendedName>
        <fullName evidence="3">WW domain-containing protein</fullName>
    </recommendedName>
</protein>
<evidence type="ECO:0000259" key="3">
    <source>
        <dbReference type="PROSITE" id="PS50020"/>
    </source>
</evidence>
<sequence>MKFRSPALTALLAAVVHASSPPGGGNYYGGYPQSHPQQRSSYPQDSHGYSQTYSPLGYPHSQGAASQQQHQHVHPTQSTSEPEDAATTADTRGSSDAQDSNVPPPWQEHVDPSSGRPYYYNPETGVTQWERPVDEMSRDGSDGVTGVESTVGSPSDGQAGSGDGAVAVSTNEANVTDEYATSGGDMDPFSSAFAQHGSAGSDSGAVFVSKTEDAPEGSLAGMVAGHQNTVDHASESLQDEKSRPEFGIGSYPMQSQPQSGQSMQQYGTQYGMQIQPSWNEGQARQSWNQQQIPQRQGEFAGQAPSAWNQPQQTQPMNRNEMEKESLPSRTDGQPDQSWNEPQKHMHQDGQAYFASNQQQQQTQQVTRSEQEKEPAVSTTQQQSGNAPGWQTQQGPSAPHPKQQQQSQPLSQQGPPQVWQRQQHPYGQHQTHQPPMGYPVRPGYGIPPHQQQQQYPSHYPQQPAQHGPPQRGPPPYGTYPPQPYQHQFSPYGVQPPPGMSGGRSGVQSGPGAGQLVNQRTEELSAAVREKWGQALMGLGSFGNRTKELAETAKNQIGESASNAGKAIGETSTGECIKIISFMLSLT</sequence>
<feature type="domain" description="WW" evidence="3">
    <location>
        <begin position="100"/>
        <end position="134"/>
    </location>
</feature>
<feature type="chain" id="PRO_5044793737" description="WW domain-containing protein" evidence="2">
    <location>
        <begin position="19"/>
        <end position="585"/>
    </location>
</feature>
<feature type="compositionally biased region" description="Polar residues" evidence="1">
    <location>
        <begin position="327"/>
        <end position="340"/>
    </location>
</feature>
<dbReference type="SUPFAM" id="SSF51045">
    <property type="entry name" value="WW domain"/>
    <property type="match status" value="1"/>
</dbReference>
<dbReference type="CDD" id="cd00201">
    <property type="entry name" value="WW"/>
    <property type="match status" value="1"/>
</dbReference>
<feature type="compositionally biased region" description="Basic and acidic residues" evidence="1">
    <location>
        <begin position="131"/>
        <end position="141"/>
    </location>
</feature>
<feature type="region of interest" description="Disordered" evidence="1">
    <location>
        <begin position="18"/>
        <end position="512"/>
    </location>
</feature>
<evidence type="ECO:0000313" key="5">
    <source>
        <dbReference type="Proteomes" id="UP001516023"/>
    </source>
</evidence>
<feature type="compositionally biased region" description="Low complexity" evidence="1">
    <location>
        <begin position="60"/>
        <end position="70"/>
    </location>
</feature>
<feature type="compositionally biased region" description="Low complexity" evidence="1">
    <location>
        <begin position="446"/>
        <end position="468"/>
    </location>
</feature>
<feature type="compositionally biased region" description="Low complexity" evidence="1">
    <location>
        <begin position="395"/>
        <end position="422"/>
    </location>
</feature>
<feature type="compositionally biased region" description="Polar residues" evidence="1">
    <location>
        <begin position="34"/>
        <end position="54"/>
    </location>
</feature>
<gene>
    <name evidence="4" type="ORF">HJC23_009313</name>
</gene>
<dbReference type="SMART" id="SM00456">
    <property type="entry name" value="WW"/>
    <property type="match status" value="1"/>
</dbReference>
<dbReference type="InterPro" id="IPR001202">
    <property type="entry name" value="WW_dom"/>
</dbReference>
<dbReference type="Proteomes" id="UP001516023">
    <property type="component" value="Unassembled WGS sequence"/>
</dbReference>
<feature type="compositionally biased region" description="Polar residues" evidence="1">
    <location>
        <begin position="147"/>
        <end position="158"/>
    </location>
</feature>
<feature type="compositionally biased region" description="Polar residues" evidence="1">
    <location>
        <begin position="88"/>
        <end position="101"/>
    </location>
</feature>
<dbReference type="PROSITE" id="PS01159">
    <property type="entry name" value="WW_DOMAIN_1"/>
    <property type="match status" value="1"/>
</dbReference>
<organism evidence="4 5">
    <name type="scientific">Cyclotella cryptica</name>
    <dbReference type="NCBI Taxonomy" id="29204"/>
    <lineage>
        <taxon>Eukaryota</taxon>
        <taxon>Sar</taxon>
        <taxon>Stramenopiles</taxon>
        <taxon>Ochrophyta</taxon>
        <taxon>Bacillariophyta</taxon>
        <taxon>Coscinodiscophyceae</taxon>
        <taxon>Thalassiosirophycidae</taxon>
        <taxon>Stephanodiscales</taxon>
        <taxon>Stephanodiscaceae</taxon>
        <taxon>Cyclotella</taxon>
    </lineage>
</organism>
<dbReference type="InterPro" id="IPR036020">
    <property type="entry name" value="WW_dom_sf"/>
</dbReference>
<feature type="compositionally biased region" description="Gly residues" evidence="1">
    <location>
        <begin position="498"/>
        <end position="511"/>
    </location>
</feature>
<dbReference type="Gene3D" id="2.20.70.10">
    <property type="match status" value="1"/>
</dbReference>
<reference evidence="4 5" key="1">
    <citation type="journal article" date="2020" name="G3 (Bethesda)">
        <title>Improved Reference Genome for Cyclotella cryptica CCMP332, a Model for Cell Wall Morphogenesis, Salinity Adaptation, and Lipid Production in Diatoms (Bacillariophyta).</title>
        <authorList>
            <person name="Roberts W.R."/>
            <person name="Downey K.M."/>
            <person name="Ruck E.C."/>
            <person name="Traller J.C."/>
            <person name="Alverson A.J."/>
        </authorList>
    </citation>
    <scope>NUCLEOTIDE SEQUENCE [LARGE SCALE GENOMIC DNA]</scope>
    <source>
        <strain evidence="4 5">CCMP332</strain>
    </source>
</reference>
<evidence type="ECO:0000256" key="1">
    <source>
        <dbReference type="SAM" id="MobiDB-lite"/>
    </source>
</evidence>
<evidence type="ECO:0000256" key="2">
    <source>
        <dbReference type="SAM" id="SignalP"/>
    </source>
</evidence>
<keyword evidence="5" id="KW-1185">Reference proteome</keyword>
<accession>A0ABD3QSI7</accession>
<feature type="compositionally biased region" description="Polar residues" evidence="1">
    <location>
        <begin position="305"/>
        <end position="317"/>
    </location>
</feature>
<dbReference type="PROSITE" id="PS50020">
    <property type="entry name" value="WW_DOMAIN_2"/>
    <property type="match status" value="1"/>
</dbReference>
<feature type="signal peptide" evidence="2">
    <location>
        <begin position="1"/>
        <end position="18"/>
    </location>
</feature>
<comment type="caution">
    <text evidence="4">The sequence shown here is derived from an EMBL/GenBank/DDBJ whole genome shotgun (WGS) entry which is preliminary data.</text>
</comment>
<dbReference type="EMBL" id="JABMIG020000014">
    <property type="protein sequence ID" value="KAL3803349.1"/>
    <property type="molecule type" value="Genomic_DNA"/>
</dbReference>
<proteinExistence type="predicted"/>
<feature type="compositionally biased region" description="Polar residues" evidence="1">
    <location>
        <begin position="376"/>
        <end position="394"/>
    </location>
</feature>
<feature type="compositionally biased region" description="Basic and acidic residues" evidence="1">
    <location>
        <begin position="232"/>
        <end position="244"/>
    </location>
</feature>
<feature type="compositionally biased region" description="Polar residues" evidence="1">
    <location>
        <begin position="267"/>
        <end position="294"/>
    </location>
</feature>
<name>A0ABD3QSI7_9STRA</name>
<feature type="compositionally biased region" description="Low complexity" evidence="1">
    <location>
        <begin position="249"/>
        <end position="266"/>
    </location>
</feature>
<feature type="compositionally biased region" description="Pro residues" evidence="1">
    <location>
        <begin position="469"/>
        <end position="482"/>
    </location>
</feature>
<keyword evidence="2" id="KW-0732">Signal</keyword>
<dbReference type="Pfam" id="PF00397">
    <property type="entry name" value="WW"/>
    <property type="match status" value="1"/>
</dbReference>
<evidence type="ECO:0000313" key="4">
    <source>
        <dbReference type="EMBL" id="KAL3803349.1"/>
    </source>
</evidence>